<evidence type="ECO:0000256" key="3">
    <source>
        <dbReference type="ARBA" id="ARBA00022840"/>
    </source>
</evidence>
<evidence type="ECO:0000313" key="5">
    <source>
        <dbReference type="EMBL" id="SVB41088.1"/>
    </source>
</evidence>
<feature type="domain" description="ATP-grasp" evidence="4">
    <location>
        <begin position="105"/>
        <end position="332"/>
    </location>
</feature>
<dbReference type="AlphaFoldDB" id="A0A382DRT4"/>
<evidence type="ECO:0000259" key="4">
    <source>
        <dbReference type="PROSITE" id="PS50975"/>
    </source>
</evidence>
<dbReference type="InterPro" id="IPR011761">
    <property type="entry name" value="ATP-grasp"/>
</dbReference>
<dbReference type="GO" id="GO:0016874">
    <property type="term" value="F:ligase activity"/>
    <property type="evidence" value="ECO:0007669"/>
    <property type="project" value="UniProtKB-KW"/>
</dbReference>
<evidence type="ECO:0000256" key="1">
    <source>
        <dbReference type="ARBA" id="ARBA00022598"/>
    </source>
</evidence>
<reference evidence="5" key="1">
    <citation type="submission" date="2018-05" db="EMBL/GenBank/DDBJ databases">
        <authorList>
            <person name="Lanie J.A."/>
            <person name="Ng W.-L."/>
            <person name="Kazmierczak K.M."/>
            <person name="Andrzejewski T.M."/>
            <person name="Davidsen T.M."/>
            <person name="Wayne K.J."/>
            <person name="Tettelin H."/>
            <person name="Glass J.I."/>
            <person name="Rusch D."/>
            <person name="Podicherti R."/>
            <person name="Tsui H.-C.T."/>
            <person name="Winkler M.E."/>
        </authorList>
    </citation>
    <scope>NUCLEOTIDE SEQUENCE</scope>
</reference>
<evidence type="ECO:0000256" key="2">
    <source>
        <dbReference type="ARBA" id="ARBA00022741"/>
    </source>
</evidence>
<dbReference type="EMBL" id="UINC01040761">
    <property type="protein sequence ID" value="SVB41088.1"/>
    <property type="molecule type" value="Genomic_DNA"/>
</dbReference>
<keyword evidence="1" id="KW-0436">Ligase</keyword>
<dbReference type="Pfam" id="PF13535">
    <property type="entry name" value="ATP-grasp_4"/>
    <property type="match status" value="1"/>
</dbReference>
<dbReference type="PROSITE" id="PS50975">
    <property type="entry name" value="ATP_GRASP"/>
    <property type="match status" value="1"/>
</dbReference>
<dbReference type="InterPro" id="IPR052032">
    <property type="entry name" value="ATP-dep_AA_Ligase"/>
</dbReference>
<dbReference type="GO" id="GO:0046872">
    <property type="term" value="F:metal ion binding"/>
    <property type="evidence" value="ECO:0007669"/>
    <property type="project" value="InterPro"/>
</dbReference>
<protein>
    <recommendedName>
        <fullName evidence="4">ATP-grasp domain-containing protein</fullName>
    </recommendedName>
</protein>
<gene>
    <name evidence="5" type="ORF">METZ01_LOCUS193942</name>
</gene>
<dbReference type="Gene3D" id="3.30.470.20">
    <property type="entry name" value="ATP-grasp fold, B domain"/>
    <property type="match status" value="1"/>
</dbReference>
<organism evidence="5">
    <name type="scientific">marine metagenome</name>
    <dbReference type="NCBI Taxonomy" id="408172"/>
    <lineage>
        <taxon>unclassified sequences</taxon>
        <taxon>metagenomes</taxon>
        <taxon>ecological metagenomes</taxon>
    </lineage>
</organism>
<dbReference type="Gene3D" id="3.40.50.20">
    <property type="match status" value="1"/>
</dbReference>
<accession>A0A382DRT4</accession>
<feature type="non-terminal residue" evidence="5">
    <location>
        <position position="375"/>
    </location>
</feature>
<dbReference type="GO" id="GO:0005524">
    <property type="term" value="F:ATP binding"/>
    <property type="evidence" value="ECO:0007669"/>
    <property type="project" value="UniProtKB-KW"/>
</dbReference>
<dbReference type="Pfam" id="PF18130">
    <property type="entry name" value="ATPgrasp_N"/>
    <property type="match status" value="1"/>
</dbReference>
<dbReference type="SUPFAM" id="SSF56059">
    <property type="entry name" value="Glutathione synthetase ATP-binding domain-like"/>
    <property type="match status" value="1"/>
</dbReference>
<proteinExistence type="predicted"/>
<keyword evidence="3" id="KW-0067">ATP-binding</keyword>
<dbReference type="PANTHER" id="PTHR43585">
    <property type="entry name" value="FUMIPYRROLE BIOSYNTHESIS PROTEIN C"/>
    <property type="match status" value="1"/>
</dbReference>
<name>A0A382DRT4_9ZZZZ</name>
<dbReference type="InterPro" id="IPR041472">
    <property type="entry name" value="BL00235/CARNS1_N"/>
</dbReference>
<dbReference type="PANTHER" id="PTHR43585:SF2">
    <property type="entry name" value="ATP-GRASP ENZYME FSQD"/>
    <property type="match status" value="1"/>
</dbReference>
<keyword evidence="2" id="KW-0547">Nucleotide-binding</keyword>
<sequence length="375" mass="40215">MPSTTYHASDFVQAAARLGVTITVGTDGQQALQKIAPESTVTLDFKDLVRASARVEEFHRRFPIGAVVATDDETTVLAAAVGEALGLAHNPVEAVLPTRSKLNLRRALDDARLPSPGYQVIDLGPGFTSQCKEERISRLGTAVQEALKRTGNSVHGISFPCVLKPTFLSASRGVIRADDTGSFRQAAQRIADILHEEFAAGGGSNESHLILVEDYVPGVEYAIEAIITKGSVHPLAIFDKPDPLEGPYFEETIYVTPSRACMEAQREIVTTIEKAVVALGLREGPMHAEVRVNQDGVHIIDLAARAMGGLCPRVLKFANGVSLEELILRHALSMTCDLSPENHRAGGVMMLPIPAAGVFRRVRGVNAARGCQAIS</sequence>